<comment type="caution">
    <text evidence="3">The sequence shown here is derived from an EMBL/GenBank/DDBJ whole genome shotgun (WGS) entry which is preliminary data.</text>
</comment>
<feature type="domain" description="AAA" evidence="1">
    <location>
        <begin position="20"/>
        <end position="148"/>
    </location>
</feature>
<name>A0A8J8PHG8_9ARCH</name>
<dbReference type="AlphaFoldDB" id="A0A8J8PHG8"/>
<dbReference type="SUPFAM" id="SSF52540">
    <property type="entry name" value="P-loop containing nucleoside triphosphate hydrolases"/>
    <property type="match status" value="1"/>
</dbReference>
<protein>
    <submittedName>
        <fullName evidence="3">ATPase</fullName>
    </submittedName>
</protein>
<dbReference type="InterPro" id="IPR025420">
    <property type="entry name" value="DUF4143"/>
</dbReference>
<feature type="domain" description="DUF4143" evidence="2">
    <location>
        <begin position="197"/>
        <end position="338"/>
    </location>
</feature>
<evidence type="ECO:0000313" key="3">
    <source>
        <dbReference type="EMBL" id="TQS84406.1"/>
    </source>
</evidence>
<sequence>MIARDEYLQKLIDLRDTDLIKVVTGIRRCGKSTLFKLYQDYLKSNGVSNEQIISINFEDLAYEELLNYRSLYDHVKSRLISEKMNYVFLDEIQAVDQFQKAADSLYIQDNVDLYITGSNASLLSGDLATLLSGRYVEIAMMPLSFKEYVSAQTDKSSISELYSKYRKNSSFPGAVEISSHGKLREYLSGIYNTIVLKDIVARYNIQDVSMLDSIIRFMFDNIGNICSSRKIAGALASSGRKVSANTVERYLSAMTSSYILYQARRYDLKGKQYLASGEKYYVADIGLRNYLLGDKAADLGHILENIVFLELLRRGNDVYIGKVGNSEVDFIAVGEEGTAYYQVAATVREESTLNRELAPLDMIQDHNPKYLLTLDDDPPMFHNGIRQINALDWLLSRPQD</sequence>
<proteinExistence type="predicted"/>
<evidence type="ECO:0000259" key="2">
    <source>
        <dbReference type="Pfam" id="PF13635"/>
    </source>
</evidence>
<dbReference type="PANTHER" id="PTHR33295">
    <property type="entry name" value="ATPASE"/>
    <property type="match status" value="1"/>
</dbReference>
<accession>A0A8J8PHG8</accession>
<reference evidence="3" key="1">
    <citation type="submission" date="2016-03" db="EMBL/GenBank/DDBJ databases">
        <authorList>
            <person name="Borrel G."/>
            <person name="Mccann A."/>
            <person name="O'Toole P.W."/>
        </authorList>
    </citation>
    <scope>NUCLEOTIDE SEQUENCE</scope>
    <source>
        <strain evidence="3">183</strain>
    </source>
</reference>
<organism evidence="3 4">
    <name type="scientific">Candidatus Methanomassiliicoccus intestinalis</name>
    <dbReference type="NCBI Taxonomy" id="1406512"/>
    <lineage>
        <taxon>Archaea</taxon>
        <taxon>Methanobacteriati</taxon>
        <taxon>Thermoplasmatota</taxon>
        <taxon>Thermoplasmata</taxon>
        <taxon>Methanomassiliicoccales</taxon>
        <taxon>Methanomassiliicoccaceae</taxon>
        <taxon>Methanomassiliicoccus</taxon>
    </lineage>
</organism>
<dbReference type="Pfam" id="PF13635">
    <property type="entry name" value="DUF4143"/>
    <property type="match status" value="1"/>
</dbReference>
<evidence type="ECO:0000259" key="1">
    <source>
        <dbReference type="Pfam" id="PF13173"/>
    </source>
</evidence>
<dbReference type="EMBL" id="LVVT01000002">
    <property type="protein sequence ID" value="TQS84406.1"/>
    <property type="molecule type" value="Genomic_DNA"/>
</dbReference>
<dbReference type="RefSeq" id="WP_400195245.1">
    <property type="nucleotide sequence ID" value="NZ_CAYAYE010000008.1"/>
</dbReference>
<dbReference type="Pfam" id="PF13173">
    <property type="entry name" value="AAA_14"/>
    <property type="match status" value="1"/>
</dbReference>
<gene>
    <name evidence="3" type="ORF">A3207_05395</name>
</gene>
<evidence type="ECO:0000313" key="4">
    <source>
        <dbReference type="Proteomes" id="UP000752814"/>
    </source>
</evidence>
<dbReference type="Proteomes" id="UP000752814">
    <property type="component" value="Unassembled WGS sequence"/>
</dbReference>
<dbReference type="PANTHER" id="PTHR33295:SF20">
    <property type="entry name" value="ATPASE"/>
    <property type="match status" value="1"/>
</dbReference>
<dbReference type="InterPro" id="IPR027417">
    <property type="entry name" value="P-loop_NTPase"/>
</dbReference>
<dbReference type="InterPro" id="IPR041682">
    <property type="entry name" value="AAA_14"/>
</dbReference>